<name>A0A6L3IUY5_9BACT</name>
<sequence length="273" mass="31635">MDRQNEQKLTVQPDFGRDILDKPFLTIGEVASLLQVSSRTVYNLIYSGTLRACRITYHITLIAKEDFFLMIKETTYCKRNVSVFAKQGKKKKGKMKEDMQTTEETALKRQEGKKKTKGSSTKRRLIPAANYKQSVRDTFTDSESVAGDLYTMAEICQKFNYTYGRFYNLRMRYSIPCIKANATKCFPKAEVDKAMAEEAERLGNNLSEHWYSCFDIMRLFGLGKTQVRRFALTHGVRTKRIHGNRLYYLKADWDAARKEAERKSASTKAKREE</sequence>
<reference evidence="3 4" key="1">
    <citation type="journal article" date="2019" name="Nat. Med.">
        <title>A library of human gut bacterial isolates paired with longitudinal multiomics data enables mechanistic microbiome research.</title>
        <authorList>
            <person name="Poyet M."/>
            <person name="Groussin M."/>
            <person name="Gibbons S.M."/>
            <person name="Avila-Pacheco J."/>
            <person name="Jiang X."/>
            <person name="Kearney S.M."/>
            <person name="Perrotta A.R."/>
            <person name="Berdy B."/>
            <person name="Zhao S."/>
            <person name="Lieberman T.D."/>
            <person name="Swanson P.K."/>
            <person name="Smith M."/>
            <person name="Roesemann S."/>
            <person name="Alexander J.E."/>
            <person name="Rich S.A."/>
            <person name="Livny J."/>
            <person name="Vlamakis H."/>
            <person name="Clish C."/>
            <person name="Bullock K."/>
            <person name="Deik A."/>
            <person name="Scott J."/>
            <person name="Pierce K.A."/>
            <person name="Xavier R.J."/>
            <person name="Alm E.J."/>
        </authorList>
    </citation>
    <scope>NUCLEOTIDE SEQUENCE [LARGE SCALE GENOMIC DNA]</scope>
    <source>
        <strain evidence="3 4">BIOML-A25</strain>
    </source>
</reference>
<dbReference type="Pfam" id="PF12728">
    <property type="entry name" value="HTH_17"/>
    <property type="match status" value="1"/>
</dbReference>
<dbReference type="NCBIfam" id="TIGR01764">
    <property type="entry name" value="excise"/>
    <property type="match status" value="1"/>
</dbReference>
<feature type="domain" description="Helix-turn-helix" evidence="2">
    <location>
        <begin position="24"/>
        <end position="68"/>
    </location>
</feature>
<protein>
    <submittedName>
        <fullName evidence="3">Helix-turn-helix domain-containing protein</fullName>
    </submittedName>
</protein>
<evidence type="ECO:0000313" key="4">
    <source>
        <dbReference type="Proteomes" id="UP000481700"/>
    </source>
</evidence>
<dbReference type="EMBL" id="VVZV01000006">
    <property type="protein sequence ID" value="KAA5321858.1"/>
    <property type="molecule type" value="Genomic_DNA"/>
</dbReference>
<dbReference type="AlphaFoldDB" id="A0A6L3IUY5"/>
<dbReference type="InterPro" id="IPR041657">
    <property type="entry name" value="HTH_17"/>
</dbReference>
<dbReference type="Proteomes" id="UP000481700">
    <property type="component" value="Unassembled WGS sequence"/>
</dbReference>
<dbReference type="RefSeq" id="WP_149917462.1">
    <property type="nucleotide sequence ID" value="NZ_VVZC01000004.1"/>
</dbReference>
<comment type="caution">
    <text evidence="3">The sequence shown here is derived from an EMBL/GenBank/DDBJ whole genome shotgun (WGS) entry which is preliminary data.</text>
</comment>
<accession>A0A6L3IUY5</accession>
<feature type="compositionally biased region" description="Basic residues" evidence="1">
    <location>
        <begin position="111"/>
        <end position="122"/>
    </location>
</feature>
<organism evidence="3 4">
    <name type="scientific">Phocaeicola dorei</name>
    <dbReference type="NCBI Taxonomy" id="357276"/>
    <lineage>
        <taxon>Bacteria</taxon>
        <taxon>Pseudomonadati</taxon>
        <taxon>Bacteroidota</taxon>
        <taxon>Bacteroidia</taxon>
        <taxon>Bacteroidales</taxon>
        <taxon>Bacteroidaceae</taxon>
        <taxon>Phocaeicola</taxon>
    </lineage>
</organism>
<evidence type="ECO:0000256" key="1">
    <source>
        <dbReference type="SAM" id="MobiDB-lite"/>
    </source>
</evidence>
<dbReference type="InterPro" id="IPR010093">
    <property type="entry name" value="SinI_DNA-bd"/>
</dbReference>
<feature type="region of interest" description="Disordered" evidence="1">
    <location>
        <begin position="92"/>
        <end position="122"/>
    </location>
</feature>
<proteinExistence type="predicted"/>
<gene>
    <name evidence="3" type="ORF">F2Z07_06820</name>
</gene>
<dbReference type="GO" id="GO:0003677">
    <property type="term" value="F:DNA binding"/>
    <property type="evidence" value="ECO:0007669"/>
    <property type="project" value="InterPro"/>
</dbReference>
<feature type="compositionally biased region" description="Basic and acidic residues" evidence="1">
    <location>
        <begin position="95"/>
        <end position="110"/>
    </location>
</feature>
<evidence type="ECO:0000259" key="2">
    <source>
        <dbReference type="Pfam" id="PF12728"/>
    </source>
</evidence>
<evidence type="ECO:0000313" key="3">
    <source>
        <dbReference type="EMBL" id="KAA5321858.1"/>
    </source>
</evidence>